<reference evidence="2 3" key="1">
    <citation type="submission" date="2019-05" db="EMBL/GenBank/DDBJ databases">
        <title>Culicoidintestinum kansasii gen. nov., sp. nov. from the gastrointestinal tract of the biting midge, Culicoides sonorensis.</title>
        <authorList>
            <person name="Neupane S."/>
            <person name="Ghosh A."/>
            <person name="Gunther S."/>
            <person name="Martin K."/>
            <person name="Zurek L."/>
        </authorList>
    </citation>
    <scope>NUCLEOTIDE SEQUENCE [LARGE SCALE GENOMIC DNA]</scope>
    <source>
        <strain evidence="2 3">CS-1</strain>
    </source>
</reference>
<evidence type="ECO:0000313" key="3">
    <source>
        <dbReference type="Proteomes" id="UP000306912"/>
    </source>
</evidence>
<evidence type="ECO:0000256" key="1">
    <source>
        <dbReference type="SAM" id="Phobius"/>
    </source>
</evidence>
<dbReference type="RefSeq" id="WP_138190095.1">
    <property type="nucleotide sequence ID" value="NZ_VBWP01000001.1"/>
</dbReference>
<evidence type="ECO:0000313" key="2">
    <source>
        <dbReference type="EMBL" id="TLG77485.1"/>
    </source>
</evidence>
<name>A0A5R8QHG4_9FIRM</name>
<keyword evidence="3" id="KW-1185">Reference proteome</keyword>
<accession>A0A5R8QHG4</accession>
<protein>
    <submittedName>
        <fullName evidence="2">Uncharacterized protein</fullName>
    </submittedName>
</protein>
<keyword evidence="1" id="KW-1133">Transmembrane helix</keyword>
<dbReference type="InParanoid" id="A0A5R8QHG4"/>
<dbReference type="Proteomes" id="UP000306912">
    <property type="component" value="Unassembled WGS sequence"/>
</dbReference>
<organism evidence="2 3">
    <name type="scientific">Culicoidibacter larvae</name>
    <dbReference type="NCBI Taxonomy" id="2579976"/>
    <lineage>
        <taxon>Bacteria</taxon>
        <taxon>Bacillati</taxon>
        <taxon>Bacillota</taxon>
        <taxon>Culicoidibacteria</taxon>
        <taxon>Culicoidibacterales</taxon>
        <taxon>Culicoidibacteraceae</taxon>
        <taxon>Culicoidibacter</taxon>
    </lineage>
</organism>
<dbReference type="EMBL" id="VBWP01000001">
    <property type="protein sequence ID" value="TLG77485.1"/>
    <property type="molecule type" value="Genomic_DNA"/>
</dbReference>
<feature type="transmembrane region" description="Helical" evidence="1">
    <location>
        <begin position="34"/>
        <end position="54"/>
    </location>
</feature>
<sequence>MKNNTKANLMILTGILALASTLILLPYATEGQNLLWFLMSAIILLIAIFALVLLHRQAKTQVTACDTEVVATVKWWETGSGNEGNGVTLMMVLDVPVHGQLVEKGYIQRGGIGIAELTQFLDRYPFGAALPVKINPDNLATIILAENDLVLSDQGEALIKKRMNK</sequence>
<comment type="caution">
    <text evidence="2">The sequence shown here is derived from an EMBL/GenBank/DDBJ whole genome shotgun (WGS) entry which is preliminary data.</text>
</comment>
<proteinExistence type="predicted"/>
<dbReference type="OrthoDB" id="2365069at2"/>
<keyword evidence="1" id="KW-0472">Membrane</keyword>
<dbReference type="AlphaFoldDB" id="A0A5R8QHG4"/>
<keyword evidence="1" id="KW-0812">Transmembrane</keyword>
<feature type="transmembrane region" description="Helical" evidence="1">
    <location>
        <begin position="7"/>
        <end position="28"/>
    </location>
</feature>
<gene>
    <name evidence="2" type="ORF">FEZ08_02360</name>
</gene>